<protein>
    <recommendedName>
        <fullName evidence="3">DUF2262 domain-containing protein</fullName>
    </recommendedName>
</protein>
<organism evidence="1 2">
    <name type="scientific">Myroides pelagicus</name>
    <dbReference type="NCBI Taxonomy" id="270914"/>
    <lineage>
        <taxon>Bacteria</taxon>
        <taxon>Pseudomonadati</taxon>
        <taxon>Bacteroidota</taxon>
        <taxon>Flavobacteriia</taxon>
        <taxon>Flavobacteriales</taxon>
        <taxon>Flavobacteriaceae</taxon>
        <taxon>Myroides</taxon>
    </lineage>
</organism>
<sequence>MKLTAEHFVPSEYDEQTLERIIEINEFPVILSIFNADDNLEEILVDVNQTMEHLTELNKKGIQLITDKLFKTYSKKHSISQEEFAADFNLVSLYFTGDGEAEFTYEGNEEIFGEQIVCISLVNGRFEKDIAVEG</sequence>
<proteinExistence type="predicted"/>
<name>A0A7K1GMV0_9FLAO</name>
<evidence type="ECO:0000313" key="2">
    <source>
        <dbReference type="Proteomes" id="UP000488936"/>
    </source>
</evidence>
<dbReference type="RefSeq" id="WP_155036050.1">
    <property type="nucleotide sequence ID" value="NZ_JBHTIG010000042.1"/>
</dbReference>
<accession>A0A7K1GMV0</accession>
<evidence type="ECO:0000313" key="1">
    <source>
        <dbReference type="EMBL" id="MTH30060.1"/>
    </source>
</evidence>
<comment type="caution">
    <text evidence="1">The sequence shown here is derived from an EMBL/GenBank/DDBJ whole genome shotgun (WGS) entry which is preliminary data.</text>
</comment>
<gene>
    <name evidence="1" type="ORF">GJV77_09075</name>
</gene>
<dbReference type="Proteomes" id="UP000488936">
    <property type="component" value="Unassembled WGS sequence"/>
</dbReference>
<evidence type="ECO:0008006" key="3">
    <source>
        <dbReference type="Google" id="ProtNLM"/>
    </source>
</evidence>
<reference evidence="1 2" key="1">
    <citation type="journal article" date="2006" name="Int. J. Syst. Evol. Microbiol.">
        <title>Myroides pelagicus sp. nov., isolated from seawater in Thailand.</title>
        <authorList>
            <person name="Yoon J."/>
            <person name="Maneerat S."/>
            <person name="Kawai F."/>
            <person name="Yokota A."/>
        </authorList>
    </citation>
    <scope>NUCLEOTIDE SEQUENCE [LARGE SCALE GENOMIC DNA]</scope>
    <source>
        <strain evidence="1 2">SM1T</strain>
    </source>
</reference>
<keyword evidence="2" id="KW-1185">Reference proteome</keyword>
<dbReference type="OrthoDB" id="1442723at2"/>
<dbReference type="EMBL" id="WMJY01000018">
    <property type="protein sequence ID" value="MTH30060.1"/>
    <property type="molecule type" value="Genomic_DNA"/>
</dbReference>
<dbReference type="AlphaFoldDB" id="A0A7K1GMV0"/>